<dbReference type="InterPro" id="IPR050364">
    <property type="entry name" value="Cytochrome_P450_fung"/>
</dbReference>
<evidence type="ECO:0000256" key="14">
    <source>
        <dbReference type="RuleBase" id="RU000461"/>
    </source>
</evidence>
<evidence type="ECO:0000256" key="6">
    <source>
        <dbReference type="ARBA" id="ARBA00022692"/>
    </source>
</evidence>
<proteinExistence type="inferred from homology"/>
<dbReference type="STRING" id="742152.A0A2H3J8Z1"/>
<evidence type="ECO:0000313" key="16">
    <source>
        <dbReference type="Proteomes" id="UP000218811"/>
    </source>
</evidence>
<evidence type="ECO:0000256" key="8">
    <source>
        <dbReference type="ARBA" id="ARBA00022989"/>
    </source>
</evidence>
<dbReference type="PROSITE" id="PS00086">
    <property type="entry name" value="CYTOCHROME_P450"/>
    <property type="match status" value="1"/>
</dbReference>
<dbReference type="GO" id="GO:0016705">
    <property type="term" value="F:oxidoreductase activity, acting on paired donors, with incorporation or reduction of molecular oxygen"/>
    <property type="evidence" value="ECO:0007669"/>
    <property type="project" value="InterPro"/>
</dbReference>
<dbReference type="CDD" id="cd11065">
    <property type="entry name" value="CYP64-like"/>
    <property type="match status" value="1"/>
</dbReference>
<dbReference type="OrthoDB" id="2789670at2759"/>
<evidence type="ECO:0000313" key="15">
    <source>
        <dbReference type="EMBL" id="PCH38732.1"/>
    </source>
</evidence>
<dbReference type="Pfam" id="PF00067">
    <property type="entry name" value="p450"/>
    <property type="match status" value="1"/>
</dbReference>
<comment type="similarity">
    <text evidence="4 14">Belongs to the cytochrome P450 family.</text>
</comment>
<evidence type="ECO:0000256" key="7">
    <source>
        <dbReference type="ARBA" id="ARBA00022723"/>
    </source>
</evidence>
<evidence type="ECO:0000256" key="9">
    <source>
        <dbReference type="ARBA" id="ARBA00023002"/>
    </source>
</evidence>
<dbReference type="Proteomes" id="UP000218811">
    <property type="component" value="Unassembled WGS sequence"/>
</dbReference>
<name>A0A2H3J8Z1_WOLCO</name>
<comment type="subcellular location">
    <subcellularLocation>
        <location evidence="2">Membrane</location>
        <topology evidence="2">Single-pass membrane protein</topology>
    </subcellularLocation>
</comment>
<dbReference type="OMA" id="ENIHRKQ"/>
<keyword evidence="9 14" id="KW-0560">Oxidoreductase</keyword>
<comment type="cofactor">
    <cofactor evidence="1 13">
        <name>heme</name>
        <dbReference type="ChEBI" id="CHEBI:30413"/>
    </cofactor>
</comment>
<evidence type="ECO:0000256" key="2">
    <source>
        <dbReference type="ARBA" id="ARBA00004167"/>
    </source>
</evidence>
<keyword evidence="8" id="KW-1133">Transmembrane helix</keyword>
<dbReference type="PANTHER" id="PTHR46300:SF7">
    <property type="entry name" value="P450, PUTATIVE (EUROFUNG)-RELATED"/>
    <property type="match status" value="1"/>
</dbReference>
<evidence type="ECO:0000256" key="12">
    <source>
        <dbReference type="ARBA" id="ARBA00023136"/>
    </source>
</evidence>
<evidence type="ECO:0000256" key="1">
    <source>
        <dbReference type="ARBA" id="ARBA00001971"/>
    </source>
</evidence>
<keyword evidence="7 13" id="KW-0479">Metal-binding</keyword>
<gene>
    <name evidence="15" type="ORF">WOLCODRAFT_65068</name>
</gene>
<dbReference type="EMBL" id="KB467942">
    <property type="protein sequence ID" value="PCH38732.1"/>
    <property type="molecule type" value="Genomic_DNA"/>
</dbReference>
<keyword evidence="6" id="KW-0812">Transmembrane</keyword>
<sequence length="521" mass="59159">MSSLLANAYALAPLAAAALFCYLASKLLNSSRRSHSLPPGPKRLPLLGNIRQIPLHHQYITFAEWANRYGDVVYAEVFGKPLLILNSVKAALDLLEKRSAVYSSRPQATVLTDWMGWDSSIAFMPYGETWRMHRKWFHSFFEVRDVSPDYRYLQRREVRNLLAGLLESPSQFMTHIKKYSAAIVMEMAYGHTATSLDDDFIQMAETIMTTTQQAETPAATALDLFPILAYTPEWMPGAGFKRKFKHGGRMLKTMMDTTYKLVKNNMATGNAKPSFLAYLLEESAKYEDRVQEMERHANGAGVTLYAGEARSTCVLSWFLLAMVRHPHVWRRAQKEIDEVVGSGRLPDFDDRPSLQYVECVIQEIFRWNPPVPLAMPHQLIADDEYRGYHIPNGSTVMANVWAMTRDPELYPDPEVFRPERFLEMDKEVAAAADPRKLVFGFGRRICPGRFLGESSVWLVVTSVLATFDICTVRDQAGKELIPEVTVLPGLISHPEHFVCDIRPRSKDAAEVVRRAKDEMLS</sequence>
<dbReference type="InterPro" id="IPR002401">
    <property type="entry name" value="Cyt_P450_E_grp-I"/>
</dbReference>
<organism evidence="15 16">
    <name type="scientific">Wolfiporia cocos (strain MD-104)</name>
    <name type="common">Brown rot fungus</name>
    <dbReference type="NCBI Taxonomy" id="742152"/>
    <lineage>
        <taxon>Eukaryota</taxon>
        <taxon>Fungi</taxon>
        <taxon>Dikarya</taxon>
        <taxon>Basidiomycota</taxon>
        <taxon>Agaricomycotina</taxon>
        <taxon>Agaricomycetes</taxon>
        <taxon>Polyporales</taxon>
        <taxon>Phaeolaceae</taxon>
        <taxon>Wolfiporia</taxon>
    </lineage>
</organism>
<reference evidence="15 16" key="1">
    <citation type="journal article" date="2012" name="Science">
        <title>The Paleozoic origin of enzymatic lignin decomposition reconstructed from 31 fungal genomes.</title>
        <authorList>
            <person name="Floudas D."/>
            <person name="Binder M."/>
            <person name="Riley R."/>
            <person name="Barry K."/>
            <person name="Blanchette R.A."/>
            <person name="Henrissat B."/>
            <person name="Martinez A.T."/>
            <person name="Otillar R."/>
            <person name="Spatafora J.W."/>
            <person name="Yadav J.S."/>
            <person name="Aerts A."/>
            <person name="Benoit I."/>
            <person name="Boyd A."/>
            <person name="Carlson A."/>
            <person name="Copeland A."/>
            <person name="Coutinho P.M."/>
            <person name="de Vries R.P."/>
            <person name="Ferreira P."/>
            <person name="Findley K."/>
            <person name="Foster B."/>
            <person name="Gaskell J."/>
            <person name="Glotzer D."/>
            <person name="Gorecki P."/>
            <person name="Heitman J."/>
            <person name="Hesse C."/>
            <person name="Hori C."/>
            <person name="Igarashi K."/>
            <person name="Jurgens J.A."/>
            <person name="Kallen N."/>
            <person name="Kersten P."/>
            <person name="Kohler A."/>
            <person name="Kuees U."/>
            <person name="Kumar T.K.A."/>
            <person name="Kuo A."/>
            <person name="LaButti K."/>
            <person name="Larrondo L.F."/>
            <person name="Lindquist E."/>
            <person name="Ling A."/>
            <person name="Lombard V."/>
            <person name="Lucas S."/>
            <person name="Lundell T."/>
            <person name="Martin R."/>
            <person name="McLaughlin D.J."/>
            <person name="Morgenstern I."/>
            <person name="Morin E."/>
            <person name="Murat C."/>
            <person name="Nagy L.G."/>
            <person name="Nolan M."/>
            <person name="Ohm R.A."/>
            <person name="Patyshakuliyeva A."/>
            <person name="Rokas A."/>
            <person name="Ruiz-Duenas F.J."/>
            <person name="Sabat G."/>
            <person name="Salamov A."/>
            <person name="Samejima M."/>
            <person name="Schmutz J."/>
            <person name="Slot J.C."/>
            <person name="St John F."/>
            <person name="Stenlid J."/>
            <person name="Sun H."/>
            <person name="Sun S."/>
            <person name="Syed K."/>
            <person name="Tsang A."/>
            <person name="Wiebenga A."/>
            <person name="Young D."/>
            <person name="Pisabarro A."/>
            <person name="Eastwood D.C."/>
            <person name="Martin F."/>
            <person name="Cullen D."/>
            <person name="Grigoriev I.V."/>
            <person name="Hibbett D.S."/>
        </authorList>
    </citation>
    <scope>NUCLEOTIDE SEQUENCE [LARGE SCALE GENOMIC DNA]</scope>
    <source>
        <strain evidence="15 16">MD-104</strain>
    </source>
</reference>
<dbReference type="GO" id="GO:0005506">
    <property type="term" value="F:iron ion binding"/>
    <property type="evidence" value="ECO:0007669"/>
    <property type="project" value="InterPro"/>
</dbReference>
<dbReference type="InterPro" id="IPR036396">
    <property type="entry name" value="Cyt_P450_sf"/>
</dbReference>
<dbReference type="PRINTS" id="PR00463">
    <property type="entry name" value="EP450I"/>
</dbReference>
<dbReference type="InterPro" id="IPR001128">
    <property type="entry name" value="Cyt_P450"/>
</dbReference>
<dbReference type="PANTHER" id="PTHR46300">
    <property type="entry name" value="P450, PUTATIVE (EUROFUNG)-RELATED-RELATED"/>
    <property type="match status" value="1"/>
</dbReference>
<dbReference type="AlphaFoldDB" id="A0A2H3J8Z1"/>
<dbReference type="GO" id="GO:0020037">
    <property type="term" value="F:heme binding"/>
    <property type="evidence" value="ECO:0007669"/>
    <property type="project" value="InterPro"/>
</dbReference>
<keyword evidence="11 14" id="KW-0503">Monooxygenase</keyword>
<keyword evidence="10 13" id="KW-0408">Iron</keyword>
<evidence type="ECO:0000256" key="10">
    <source>
        <dbReference type="ARBA" id="ARBA00023004"/>
    </source>
</evidence>
<evidence type="ECO:0000256" key="11">
    <source>
        <dbReference type="ARBA" id="ARBA00023033"/>
    </source>
</evidence>
<evidence type="ECO:0000256" key="3">
    <source>
        <dbReference type="ARBA" id="ARBA00005179"/>
    </source>
</evidence>
<evidence type="ECO:0000256" key="4">
    <source>
        <dbReference type="ARBA" id="ARBA00010617"/>
    </source>
</evidence>
<dbReference type="SUPFAM" id="SSF48264">
    <property type="entry name" value="Cytochrome P450"/>
    <property type="match status" value="1"/>
</dbReference>
<accession>A0A2H3J8Z1</accession>
<feature type="binding site" description="axial binding residue" evidence="13">
    <location>
        <position position="446"/>
    </location>
    <ligand>
        <name>heme</name>
        <dbReference type="ChEBI" id="CHEBI:30413"/>
    </ligand>
    <ligandPart>
        <name>Fe</name>
        <dbReference type="ChEBI" id="CHEBI:18248"/>
    </ligandPart>
</feature>
<keyword evidence="12" id="KW-0472">Membrane</keyword>
<keyword evidence="5 13" id="KW-0349">Heme</keyword>
<comment type="pathway">
    <text evidence="3">Secondary metabolite biosynthesis.</text>
</comment>
<dbReference type="Gene3D" id="1.10.630.10">
    <property type="entry name" value="Cytochrome P450"/>
    <property type="match status" value="1"/>
</dbReference>
<keyword evidence="16" id="KW-1185">Reference proteome</keyword>
<protein>
    <submittedName>
        <fullName evidence="15">Cytochrome P450</fullName>
    </submittedName>
</protein>
<evidence type="ECO:0000256" key="5">
    <source>
        <dbReference type="ARBA" id="ARBA00022617"/>
    </source>
</evidence>
<dbReference type="GO" id="GO:0004497">
    <property type="term" value="F:monooxygenase activity"/>
    <property type="evidence" value="ECO:0007669"/>
    <property type="project" value="UniProtKB-KW"/>
</dbReference>
<dbReference type="GO" id="GO:0016020">
    <property type="term" value="C:membrane"/>
    <property type="evidence" value="ECO:0007669"/>
    <property type="project" value="UniProtKB-SubCell"/>
</dbReference>
<evidence type="ECO:0000256" key="13">
    <source>
        <dbReference type="PIRSR" id="PIRSR602401-1"/>
    </source>
</evidence>
<dbReference type="InterPro" id="IPR017972">
    <property type="entry name" value="Cyt_P450_CS"/>
</dbReference>